<keyword evidence="1" id="KW-0472">Membrane</keyword>
<organism evidence="3 4">
    <name type="scientific">Sphingomonas colocasiae</name>
    <dbReference type="NCBI Taxonomy" id="1848973"/>
    <lineage>
        <taxon>Bacteria</taxon>
        <taxon>Pseudomonadati</taxon>
        <taxon>Pseudomonadota</taxon>
        <taxon>Alphaproteobacteria</taxon>
        <taxon>Sphingomonadales</taxon>
        <taxon>Sphingomonadaceae</taxon>
        <taxon>Sphingomonas</taxon>
    </lineage>
</organism>
<feature type="domain" description="TadE-like" evidence="2">
    <location>
        <begin position="13"/>
        <end position="55"/>
    </location>
</feature>
<evidence type="ECO:0000313" key="3">
    <source>
        <dbReference type="EMBL" id="MBY8826476.1"/>
    </source>
</evidence>
<dbReference type="EMBL" id="JAINVV010000019">
    <property type="protein sequence ID" value="MBY8826476.1"/>
    <property type="molecule type" value="Genomic_DNA"/>
</dbReference>
<keyword evidence="1" id="KW-0812">Transmembrane</keyword>
<accession>A0ABS7PYT2</accession>
<name>A0ABS7PYT2_9SPHN</name>
<evidence type="ECO:0000313" key="4">
    <source>
        <dbReference type="Proteomes" id="UP000706039"/>
    </source>
</evidence>
<dbReference type="Proteomes" id="UP000706039">
    <property type="component" value="Unassembled WGS sequence"/>
</dbReference>
<comment type="caution">
    <text evidence="3">The sequence shown here is derived from an EMBL/GenBank/DDBJ whole genome shotgun (WGS) entry which is preliminary data.</text>
</comment>
<evidence type="ECO:0000256" key="1">
    <source>
        <dbReference type="SAM" id="Phobius"/>
    </source>
</evidence>
<gene>
    <name evidence="3" type="ORF">K7G82_29510</name>
</gene>
<protein>
    <submittedName>
        <fullName evidence="3">Pilus assembly protein</fullName>
    </submittedName>
</protein>
<dbReference type="Pfam" id="PF07811">
    <property type="entry name" value="TadE"/>
    <property type="match status" value="1"/>
</dbReference>
<keyword evidence="4" id="KW-1185">Reference proteome</keyword>
<feature type="transmembrane region" description="Helical" evidence="1">
    <location>
        <begin position="21"/>
        <end position="41"/>
    </location>
</feature>
<dbReference type="InterPro" id="IPR012495">
    <property type="entry name" value="TadE-like_dom"/>
</dbReference>
<proteinExistence type="predicted"/>
<keyword evidence="1" id="KW-1133">Transmembrane helix</keyword>
<evidence type="ECO:0000259" key="2">
    <source>
        <dbReference type="Pfam" id="PF07811"/>
    </source>
</evidence>
<reference evidence="3 4" key="1">
    <citation type="submission" date="2021-08" db="EMBL/GenBank/DDBJ databases">
        <authorList>
            <person name="Tuo L."/>
        </authorList>
    </citation>
    <scope>NUCLEOTIDE SEQUENCE [LARGE SCALE GENOMIC DNA]</scope>
    <source>
        <strain evidence="3 4">JCM 31229</strain>
    </source>
</reference>
<sequence length="166" mass="17568">MMALRTLARARGGTAAVEMALVTPIMLALMFGAFELGNYFYNNHIAVKAVRDGARYASRRGFADYTCPSTVSSSAITATRNVTLTGKAAAGTPRLPYWNDPATVTVSLTCADNSSHTYSGVYYGKASVPVVHVSAAFPYRSLLSSLGFDTDGLVVRAQSEVPVMGA</sequence>